<reference evidence="2 3" key="1">
    <citation type="submission" date="2021-02" db="EMBL/GenBank/DDBJ databases">
        <title>Complete genome of Desulfoluna sp. strain ASN36.</title>
        <authorList>
            <person name="Takahashi A."/>
            <person name="Kojima H."/>
            <person name="Fukui M."/>
        </authorList>
    </citation>
    <scope>NUCLEOTIDE SEQUENCE [LARGE SCALE GENOMIC DNA]</scope>
    <source>
        <strain evidence="2 3">ASN36</strain>
    </source>
</reference>
<feature type="region of interest" description="Disordered" evidence="1">
    <location>
        <begin position="49"/>
        <end position="69"/>
    </location>
</feature>
<dbReference type="Proteomes" id="UP001320148">
    <property type="component" value="Chromosome"/>
</dbReference>
<protein>
    <submittedName>
        <fullName evidence="2">Uncharacterized protein</fullName>
    </submittedName>
</protein>
<sequence>MLGEAFACVVALEEVKGLAAGGLAHGLRLLADRVSGLWLSFKEDNHFEPEGKGAAARGHAETQAQPSTD</sequence>
<gene>
    <name evidence="2" type="ORF">DSLASN_42450</name>
</gene>
<dbReference type="EMBL" id="AP024488">
    <property type="protein sequence ID" value="BCS98613.1"/>
    <property type="molecule type" value="Genomic_DNA"/>
</dbReference>
<evidence type="ECO:0000256" key="1">
    <source>
        <dbReference type="SAM" id="MobiDB-lite"/>
    </source>
</evidence>
<evidence type="ECO:0000313" key="3">
    <source>
        <dbReference type="Proteomes" id="UP001320148"/>
    </source>
</evidence>
<keyword evidence="3" id="KW-1185">Reference proteome</keyword>
<evidence type="ECO:0000313" key="2">
    <source>
        <dbReference type="EMBL" id="BCS98613.1"/>
    </source>
</evidence>
<accession>A0ABM7PM68</accession>
<organism evidence="2 3">
    <name type="scientific">Desulfoluna limicola</name>
    <dbReference type="NCBI Taxonomy" id="2810562"/>
    <lineage>
        <taxon>Bacteria</taxon>
        <taxon>Pseudomonadati</taxon>
        <taxon>Thermodesulfobacteriota</taxon>
        <taxon>Desulfobacteria</taxon>
        <taxon>Desulfobacterales</taxon>
        <taxon>Desulfolunaceae</taxon>
        <taxon>Desulfoluna</taxon>
    </lineage>
</organism>
<name>A0ABM7PM68_9BACT</name>
<proteinExistence type="predicted"/>